<comment type="catalytic activity">
    <reaction evidence="4">
        <text>a 1-O-alkyl-2-acetyl-sn-glycero-3-phosphocholine + H2O = a 1-O-alkyl-sn-glycero-3-phosphocholine + acetate + H(+)</text>
        <dbReference type="Rhea" id="RHEA:17777"/>
        <dbReference type="ChEBI" id="CHEBI:15377"/>
        <dbReference type="ChEBI" id="CHEBI:15378"/>
        <dbReference type="ChEBI" id="CHEBI:30089"/>
        <dbReference type="ChEBI" id="CHEBI:30909"/>
        <dbReference type="ChEBI" id="CHEBI:36707"/>
        <dbReference type="EC" id="3.1.1.47"/>
    </reaction>
</comment>
<keyword evidence="2 4" id="KW-0442">Lipid degradation</keyword>
<evidence type="ECO:0000256" key="5">
    <source>
        <dbReference type="PIRSR" id="PIRSR018169-1"/>
    </source>
</evidence>
<feature type="compositionally biased region" description="Basic and acidic residues" evidence="6">
    <location>
        <begin position="472"/>
        <end position="482"/>
    </location>
</feature>
<evidence type="ECO:0000256" key="3">
    <source>
        <dbReference type="ARBA" id="ARBA00023098"/>
    </source>
</evidence>
<proteinExistence type="inferred from homology"/>
<protein>
    <recommendedName>
        <fullName evidence="4">Putative phospholipase</fullName>
        <ecNumber evidence="4">3.1.1.47</ecNumber>
    </recommendedName>
</protein>
<feature type="active site" description="Charge relay system" evidence="5">
    <location>
        <position position="314"/>
    </location>
</feature>
<evidence type="ECO:0000313" key="8">
    <source>
        <dbReference type="Proteomes" id="UP000311382"/>
    </source>
</evidence>
<keyword evidence="1 4" id="KW-0378">Hydrolase</keyword>
<dbReference type="GO" id="GO:0016042">
    <property type="term" value="P:lipid catabolic process"/>
    <property type="evidence" value="ECO:0007669"/>
    <property type="project" value="UniProtKB-KW"/>
</dbReference>
<feature type="active site" description="Charge relay system" evidence="5">
    <location>
        <position position="418"/>
    </location>
</feature>
<organism evidence="7 8">
    <name type="scientific">Rhodotorula diobovata</name>
    <dbReference type="NCBI Taxonomy" id="5288"/>
    <lineage>
        <taxon>Eukaryota</taxon>
        <taxon>Fungi</taxon>
        <taxon>Dikarya</taxon>
        <taxon>Basidiomycota</taxon>
        <taxon>Pucciniomycotina</taxon>
        <taxon>Microbotryomycetes</taxon>
        <taxon>Sporidiobolales</taxon>
        <taxon>Sporidiobolaceae</taxon>
        <taxon>Rhodotorula</taxon>
    </lineage>
</organism>
<gene>
    <name evidence="7" type="ORF">DMC30DRAFT_416797</name>
</gene>
<evidence type="ECO:0000256" key="4">
    <source>
        <dbReference type="PIRNR" id="PIRNR018169"/>
    </source>
</evidence>
<feature type="active site" description="Nucleophile" evidence="5">
    <location>
        <position position="288"/>
    </location>
</feature>
<evidence type="ECO:0000256" key="6">
    <source>
        <dbReference type="SAM" id="MobiDB-lite"/>
    </source>
</evidence>
<feature type="compositionally biased region" description="Basic and acidic residues" evidence="6">
    <location>
        <begin position="508"/>
        <end position="517"/>
    </location>
</feature>
<dbReference type="Proteomes" id="UP000311382">
    <property type="component" value="Unassembled WGS sequence"/>
</dbReference>
<dbReference type="Pfam" id="PF03403">
    <property type="entry name" value="PAF-AH_p_II"/>
    <property type="match status" value="2"/>
</dbReference>
<dbReference type="STRING" id="5288.A0A5C5FUV2"/>
<feature type="region of interest" description="Disordered" evidence="6">
    <location>
        <begin position="472"/>
        <end position="517"/>
    </location>
</feature>
<dbReference type="PIRSF" id="PIRSF018169">
    <property type="entry name" value="PAF_acetylhydrolase"/>
    <property type="match status" value="1"/>
</dbReference>
<dbReference type="Gene3D" id="3.40.50.1820">
    <property type="entry name" value="alpha/beta hydrolase"/>
    <property type="match status" value="1"/>
</dbReference>
<comment type="caution">
    <text evidence="7">The sequence shown here is derived from an EMBL/GenBank/DDBJ whole genome shotgun (WGS) entry which is preliminary data.</text>
</comment>
<dbReference type="OrthoDB" id="2363873at2759"/>
<evidence type="ECO:0000256" key="2">
    <source>
        <dbReference type="ARBA" id="ARBA00022963"/>
    </source>
</evidence>
<evidence type="ECO:0000256" key="1">
    <source>
        <dbReference type="ARBA" id="ARBA00022801"/>
    </source>
</evidence>
<dbReference type="GO" id="GO:0003847">
    <property type="term" value="F:1-alkyl-2-acetylglycerophosphocholine esterase activity"/>
    <property type="evidence" value="ECO:0007669"/>
    <property type="project" value="UniProtKB-UniRule"/>
</dbReference>
<dbReference type="EC" id="3.1.1.47" evidence="4"/>
<comment type="similarity">
    <text evidence="4">Belongs to the serine esterase family.</text>
</comment>
<reference evidence="7 8" key="1">
    <citation type="submission" date="2019-03" db="EMBL/GenBank/DDBJ databases">
        <title>Rhodosporidium diobovatum UCD-FST 08-225 genome sequencing, assembly, and annotation.</title>
        <authorList>
            <person name="Fakankun I.U."/>
            <person name="Fristensky B."/>
            <person name="Levin D.B."/>
        </authorList>
    </citation>
    <scope>NUCLEOTIDE SEQUENCE [LARGE SCALE GENOMIC DNA]</scope>
    <source>
        <strain evidence="7 8">UCD-FST 08-225</strain>
    </source>
</reference>
<feature type="compositionally biased region" description="Low complexity" evidence="6">
    <location>
        <begin position="330"/>
        <end position="347"/>
    </location>
</feature>
<accession>A0A5C5FUV2</accession>
<sequence>MVLFRQALPPYSGPFSVSTLDLELPVVQPLHRSSFSKATLKSTGNPALQLDTVLATIFYPAATGDPRSSSSSTRQTWLQRPVSQTADGYARFLNFGRPWILRALFWIVGARIRLPVQSDVPLADKFSPSTASSDTLVGSDTFPLVIFSHGLSGTRTTYSHWCGEIASRGFIVAAIEHRDGSGPVSVVRLENGEERVVDYLRPEEHLDWPTGTRPQTSLEFRSSAQLPFRLAEISALLHHLRRLNAGEGAAIARENRRRDHGEGTVGRWLEGWKGRIALDGEMVMAGHSFGGATTIQVLRAGLSAFPFSRGIALDPWADPIPPAPTRRRSSSVSQLAAAAASTPSGQSDPAASATPDPNGGKTTTEGGDVPLDVRVPLLVINSEAFTLWKAHYKLVRDIVAAVGGGAERYLLTLVGSIHTSFSDLPLLLSSLPLVPSALSRRTGARVDPLVGLEAVVAACGEFLAPLSGEERKDGGVLRRGIDEGEGEERGEDGKTRLRGEPGSWRVHVAGEGKKKTA</sequence>
<keyword evidence="8" id="KW-1185">Reference proteome</keyword>
<feature type="region of interest" description="Disordered" evidence="6">
    <location>
        <begin position="316"/>
        <end position="367"/>
    </location>
</feature>
<name>A0A5C5FUV2_9BASI</name>
<dbReference type="PANTHER" id="PTHR10272:SF11">
    <property type="entry name" value="PHOSPHOLIPASE-RELATED"/>
    <property type="match status" value="1"/>
</dbReference>
<keyword evidence="3 4" id="KW-0443">Lipid metabolism</keyword>
<dbReference type="SUPFAM" id="SSF53474">
    <property type="entry name" value="alpha/beta-Hydrolases"/>
    <property type="match status" value="1"/>
</dbReference>
<dbReference type="PANTHER" id="PTHR10272">
    <property type="entry name" value="PLATELET-ACTIVATING FACTOR ACETYLHYDROLASE"/>
    <property type="match status" value="1"/>
</dbReference>
<evidence type="ECO:0000313" key="7">
    <source>
        <dbReference type="EMBL" id="TNY20603.1"/>
    </source>
</evidence>
<dbReference type="InterPro" id="IPR016715">
    <property type="entry name" value="PAF_acetylhydro_eukaryote"/>
</dbReference>
<dbReference type="EMBL" id="SOZI01000062">
    <property type="protein sequence ID" value="TNY20603.1"/>
    <property type="molecule type" value="Genomic_DNA"/>
</dbReference>
<dbReference type="InterPro" id="IPR029058">
    <property type="entry name" value="AB_hydrolase_fold"/>
</dbReference>
<dbReference type="AlphaFoldDB" id="A0A5C5FUV2"/>